<dbReference type="EMBL" id="KK120321">
    <property type="protein sequence ID" value="KFM78036.1"/>
    <property type="molecule type" value="Genomic_DNA"/>
</dbReference>
<evidence type="ECO:0000313" key="2">
    <source>
        <dbReference type="EMBL" id="KFM78036.1"/>
    </source>
</evidence>
<reference evidence="2 3" key="1">
    <citation type="submission" date="2013-11" db="EMBL/GenBank/DDBJ databases">
        <title>Genome sequencing of Stegodyphus mimosarum.</title>
        <authorList>
            <person name="Bechsgaard J."/>
        </authorList>
    </citation>
    <scope>NUCLEOTIDE SEQUENCE [LARGE SCALE GENOMIC DNA]</scope>
</reference>
<accession>A0A087UKZ7</accession>
<evidence type="ECO:0000256" key="1">
    <source>
        <dbReference type="SAM" id="SignalP"/>
    </source>
</evidence>
<organism evidence="2 3">
    <name type="scientific">Stegodyphus mimosarum</name>
    <name type="common">African social velvet spider</name>
    <dbReference type="NCBI Taxonomy" id="407821"/>
    <lineage>
        <taxon>Eukaryota</taxon>
        <taxon>Metazoa</taxon>
        <taxon>Ecdysozoa</taxon>
        <taxon>Arthropoda</taxon>
        <taxon>Chelicerata</taxon>
        <taxon>Arachnida</taxon>
        <taxon>Araneae</taxon>
        <taxon>Araneomorphae</taxon>
        <taxon>Entelegynae</taxon>
        <taxon>Eresoidea</taxon>
        <taxon>Eresidae</taxon>
        <taxon>Stegodyphus</taxon>
    </lineage>
</organism>
<dbReference type="Proteomes" id="UP000054359">
    <property type="component" value="Unassembled WGS sequence"/>
</dbReference>
<keyword evidence="1" id="KW-0732">Signal</keyword>
<sequence>MMQLLYLAFVFLFGAVRCIRDCEIFHCFPDVDFDIFDLPSEQQLHKLCPDILKGLECADEAILSCTGSNLRELAKSSNATTAQFAEDMISVGDFFSDLCA</sequence>
<feature type="chain" id="PRO_5001830710" evidence="1">
    <location>
        <begin position="19"/>
        <end position="100"/>
    </location>
</feature>
<dbReference type="OrthoDB" id="6419108at2759"/>
<feature type="signal peptide" evidence="1">
    <location>
        <begin position="1"/>
        <end position="18"/>
    </location>
</feature>
<gene>
    <name evidence="2" type="ORF">X975_22696</name>
</gene>
<keyword evidence="3" id="KW-1185">Reference proteome</keyword>
<protein>
    <submittedName>
        <fullName evidence="2">Uncharacterized protein</fullName>
    </submittedName>
</protein>
<feature type="non-terminal residue" evidence="2">
    <location>
        <position position="100"/>
    </location>
</feature>
<proteinExistence type="predicted"/>
<name>A0A087UKZ7_STEMI</name>
<dbReference type="AlphaFoldDB" id="A0A087UKZ7"/>
<evidence type="ECO:0000313" key="3">
    <source>
        <dbReference type="Proteomes" id="UP000054359"/>
    </source>
</evidence>